<protein>
    <submittedName>
        <fullName evidence="1">B29.3</fullName>
    </submittedName>
</protein>
<dbReference type="EMBL" id="JQ805139">
    <property type="protein sequence ID" value="AFK83848.1"/>
    <property type="molecule type" value="Genomic_DNA"/>
</dbReference>
<proteinExistence type="predicted"/>
<reference evidence="1 2" key="1">
    <citation type="journal article" date="2012" name="J. Virol.">
        <title>A Novel Bat Herpesvirus Encodes Homologues of Major Histocompatibility Complex Classes I and II, C-Type Lectin, and a Unique Family of Immune-Related Genes.</title>
        <authorList>
            <person name="Zhang H."/>
            <person name="Todd S."/>
            <person name="Tachedjian M."/>
            <person name="Barr J.A."/>
            <person name="Luo M."/>
            <person name="Yu M."/>
            <person name="Marsh G.A."/>
            <person name="Crameri G."/>
            <person name="Wang L.F."/>
        </authorList>
    </citation>
    <scope>NUCLEOTIDE SEQUENCE [LARGE SCALE GENOMIC DNA]</scope>
    <source>
        <strain evidence="1">B7D8</strain>
    </source>
</reference>
<dbReference type="GeneID" id="80534736"/>
<organism evidence="1 2">
    <name type="scientific">miniopterid betaherpesvirus 1</name>
    <dbReference type="NCBI Taxonomy" id="3070189"/>
    <lineage>
        <taxon>Viruses</taxon>
        <taxon>Duplodnaviria</taxon>
        <taxon>Heunggongvirae</taxon>
        <taxon>Peploviricota</taxon>
        <taxon>Herviviricetes</taxon>
        <taxon>Herpesvirales</taxon>
        <taxon>Orthoherpesviridae</taxon>
        <taxon>Betaherpesvirinae</taxon>
        <taxon>Quwivirus</taxon>
        <taxon>Quwivirus miniopteridbeta1</taxon>
    </lineage>
</organism>
<evidence type="ECO:0000313" key="2">
    <source>
        <dbReference type="Proteomes" id="UP000103899"/>
    </source>
</evidence>
<dbReference type="KEGG" id="vg:80534736"/>
<dbReference type="Proteomes" id="UP000103899">
    <property type="component" value="Segment"/>
</dbReference>
<keyword evidence="2" id="KW-1185">Reference proteome</keyword>
<sequence length="82" mass="9679">MAEPTFEDQWKTHVKTLASVKAGNSASIWKLERMVEFCHPFTKDQIERFEAEAEGLSVGCNVFVSRRRRTRERSARAYRWEE</sequence>
<dbReference type="RefSeq" id="YP_010797033.1">
    <property type="nucleotide sequence ID" value="NC_076129.1"/>
</dbReference>
<evidence type="ECO:0000313" key="1">
    <source>
        <dbReference type="EMBL" id="AFK83848.1"/>
    </source>
</evidence>
<accession>I3VQ04</accession>
<name>I3VQ04_9BETA</name>